<feature type="signal peptide" evidence="6">
    <location>
        <begin position="1"/>
        <end position="22"/>
    </location>
</feature>
<feature type="chain" id="PRO_5034456471" description="Carboxypeptidase" evidence="6">
    <location>
        <begin position="23"/>
        <end position="642"/>
    </location>
</feature>
<accession>A0A8H5M7R4</accession>
<dbReference type="InterPro" id="IPR018202">
    <property type="entry name" value="Ser_caboxypep_ser_AS"/>
</dbReference>
<keyword evidence="5" id="KW-0325">Glycoprotein</keyword>
<gene>
    <name evidence="7" type="ORF">D9615_003548</name>
</gene>
<evidence type="ECO:0000256" key="6">
    <source>
        <dbReference type="RuleBase" id="RU361156"/>
    </source>
</evidence>
<dbReference type="AlphaFoldDB" id="A0A8H5M7R4"/>
<comment type="caution">
    <text evidence="7">The sequence shown here is derived from an EMBL/GenBank/DDBJ whole genome shotgun (WGS) entry which is preliminary data.</text>
</comment>
<evidence type="ECO:0000256" key="4">
    <source>
        <dbReference type="ARBA" id="ARBA00022801"/>
    </source>
</evidence>
<organism evidence="7 8">
    <name type="scientific">Tricholomella constricta</name>
    <dbReference type="NCBI Taxonomy" id="117010"/>
    <lineage>
        <taxon>Eukaryota</taxon>
        <taxon>Fungi</taxon>
        <taxon>Dikarya</taxon>
        <taxon>Basidiomycota</taxon>
        <taxon>Agaricomycotina</taxon>
        <taxon>Agaricomycetes</taxon>
        <taxon>Agaricomycetidae</taxon>
        <taxon>Agaricales</taxon>
        <taxon>Tricholomatineae</taxon>
        <taxon>Lyophyllaceae</taxon>
        <taxon>Tricholomella</taxon>
    </lineage>
</organism>
<dbReference type="PRINTS" id="PR00724">
    <property type="entry name" value="CRBOXYPTASEC"/>
</dbReference>
<keyword evidence="3 6" id="KW-0645">Protease</keyword>
<comment type="similarity">
    <text evidence="1 6">Belongs to the peptidase S10 family.</text>
</comment>
<dbReference type="EC" id="3.4.16.-" evidence="6"/>
<dbReference type="GO" id="GO:0004185">
    <property type="term" value="F:serine-type carboxypeptidase activity"/>
    <property type="evidence" value="ECO:0007669"/>
    <property type="project" value="UniProtKB-UniRule"/>
</dbReference>
<dbReference type="SUPFAM" id="SSF53474">
    <property type="entry name" value="alpha/beta-Hydrolases"/>
    <property type="match status" value="1"/>
</dbReference>
<protein>
    <recommendedName>
        <fullName evidence="6">Carboxypeptidase</fullName>
        <ecNumber evidence="6">3.4.16.-</ecNumber>
    </recommendedName>
</protein>
<sequence>MTVTTWTRALAVILTLEAHIAASQLPSSFPHKYPGQPIGDFSPAWQSYFEVTQKLPNVTFNTGRSYAGNIPVQRLGHPNNTLFFVGFEKSRGSLTTKNSQEPWGIWLNGGPGSSSMYGMFFENGPIRIQPDYRITSNPYSWNKLADYFWIDQPVGVGYSTADANGYVADEEQVGADFMGFLANLVKVFPSLATRPLHLTGESYAGYYIPYIMKAYFGLKYPPVTIAKVAIGDGSITSGQVFELLPALSVIETYPQLIGYDQEVYKYFKEQSKLCHYDVNLTYPQNGVIPPVPLVLPSQRDVPFLLQNSLSHHGLMSELAKRQTLQKRTLQGRERERSRLAWKRDFMTGRPRGTLDPWVGPLFRRSAIDLTEDKYGCLLLDMFIDYAINYTCPWSLSKNTDTFGFNVYDVTDATNPQINQDASVFLNDPQIRDALHAPKSKSWKQNFNFVFGNPDGNNVDPSTEPMNWFTEFATNASARGVGVVLYSGNNDGLIAHRSTEIAIQNTTFGGIQGFTVKPSTPWYNDARQFAGIIRQERNWTYVLFNGAGHLVPGDRPESAFTFLREFVLGKNQTGLVKTTSKGEVFVVGGTNATLAQDILPGSDEIYYGQGAKVSTYVFPSATRAAWTSFILTETAVPAPTSGP</sequence>
<evidence type="ECO:0000256" key="1">
    <source>
        <dbReference type="ARBA" id="ARBA00009431"/>
    </source>
</evidence>
<dbReference type="EMBL" id="JAACJP010000006">
    <property type="protein sequence ID" value="KAF5383799.1"/>
    <property type="molecule type" value="Genomic_DNA"/>
</dbReference>
<evidence type="ECO:0000256" key="3">
    <source>
        <dbReference type="ARBA" id="ARBA00022670"/>
    </source>
</evidence>
<dbReference type="Proteomes" id="UP000565441">
    <property type="component" value="Unassembled WGS sequence"/>
</dbReference>
<dbReference type="PROSITE" id="PS00131">
    <property type="entry name" value="CARBOXYPEPT_SER_SER"/>
    <property type="match status" value="1"/>
</dbReference>
<dbReference type="InterPro" id="IPR029058">
    <property type="entry name" value="AB_hydrolase_fold"/>
</dbReference>
<proteinExistence type="inferred from homology"/>
<evidence type="ECO:0000313" key="7">
    <source>
        <dbReference type="EMBL" id="KAF5383799.1"/>
    </source>
</evidence>
<keyword evidence="2 6" id="KW-0121">Carboxypeptidase</keyword>
<dbReference type="Gene3D" id="3.40.50.1820">
    <property type="entry name" value="alpha/beta hydrolase"/>
    <property type="match status" value="1"/>
</dbReference>
<dbReference type="PANTHER" id="PTHR11802">
    <property type="entry name" value="SERINE PROTEASE FAMILY S10 SERINE CARBOXYPEPTIDASE"/>
    <property type="match status" value="1"/>
</dbReference>
<name>A0A8H5M7R4_9AGAR</name>
<dbReference type="GO" id="GO:0006508">
    <property type="term" value="P:proteolysis"/>
    <property type="evidence" value="ECO:0007669"/>
    <property type="project" value="UniProtKB-KW"/>
</dbReference>
<evidence type="ECO:0000256" key="5">
    <source>
        <dbReference type="ARBA" id="ARBA00023180"/>
    </source>
</evidence>
<dbReference type="PANTHER" id="PTHR11802:SF479">
    <property type="entry name" value="CARBOXYPEPTIDASE"/>
    <property type="match status" value="1"/>
</dbReference>
<dbReference type="OrthoDB" id="443318at2759"/>
<dbReference type="InterPro" id="IPR001563">
    <property type="entry name" value="Peptidase_S10"/>
</dbReference>
<keyword evidence="4 6" id="KW-0378">Hydrolase</keyword>
<evidence type="ECO:0000256" key="2">
    <source>
        <dbReference type="ARBA" id="ARBA00022645"/>
    </source>
</evidence>
<evidence type="ECO:0000313" key="8">
    <source>
        <dbReference type="Proteomes" id="UP000565441"/>
    </source>
</evidence>
<keyword evidence="8" id="KW-1185">Reference proteome</keyword>
<reference evidence="7 8" key="1">
    <citation type="journal article" date="2020" name="ISME J.">
        <title>Uncovering the hidden diversity of litter-decomposition mechanisms in mushroom-forming fungi.</title>
        <authorList>
            <person name="Floudas D."/>
            <person name="Bentzer J."/>
            <person name="Ahren D."/>
            <person name="Johansson T."/>
            <person name="Persson P."/>
            <person name="Tunlid A."/>
        </authorList>
    </citation>
    <scope>NUCLEOTIDE SEQUENCE [LARGE SCALE GENOMIC DNA]</scope>
    <source>
        <strain evidence="7 8">CBS 661.87</strain>
    </source>
</reference>
<keyword evidence="6" id="KW-0732">Signal</keyword>
<dbReference type="Pfam" id="PF00450">
    <property type="entry name" value="Peptidase_S10"/>
    <property type="match status" value="2"/>
</dbReference>